<evidence type="ECO:0000256" key="1">
    <source>
        <dbReference type="SAM" id="MobiDB-lite"/>
    </source>
</evidence>
<dbReference type="PANTHER" id="PTHR28106:SF1">
    <property type="entry name" value="MITOCHONDRIAL ATPASE COMPLEX SUBUNIT ATP10"/>
    <property type="match status" value="1"/>
</dbReference>
<evidence type="ECO:0000313" key="2">
    <source>
        <dbReference type="EMBL" id="KAA8915589.1"/>
    </source>
</evidence>
<feature type="region of interest" description="Disordered" evidence="1">
    <location>
        <begin position="21"/>
        <end position="58"/>
    </location>
</feature>
<dbReference type="InterPro" id="IPR007849">
    <property type="entry name" value="ATP10"/>
</dbReference>
<proteinExistence type="predicted"/>
<keyword evidence="3" id="KW-1185">Reference proteome</keyword>
<dbReference type="PANTHER" id="PTHR28106">
    <property type="entry name" value="MITOCHONDRIAL ATPASE COMPLEX SUBUNIT ATP10"/>
    <property type="match status" value="1"/>
</dbReference>
<dbReference type="EMBL" id="SWFS01000155">
    <property type="protein sequence ID" value="KAA8915589.1"/>
    <property type="molecule type" value="Genomic_DNA"/>
</dbReference>
<dbReference type="Proteomes" id="UP000761534">
    <property type="component" value="Unassembled WGS sequence"/>
</dbReference>
<dbReference type="VEuPathDB" id="FungiDB:TRICI_002234"/>
<accession>A0A642V771</accession>
<dbReference type="GO" id="GO:0005743">
    <property type="term" value="C:mitochondrial inner membrane"/>
    <property type="evidence" value="ECO:0007669"/>
    <property type="project" value="TreeGrafter"/>
</dbReference>
<organism evidence="2 3">
    <name type="scientific">Trichomonascus ciferrii</name>
    <dbReference type="NCBI Taxonomy" id="44093"/>
    <lineage>
        <taxon>Eukaryota</taxon>
        <taxon>Fungi</taxon>
        <taxon>Dikarya</taxon>
        <taxon>Ascomycota</taxon>
        <taxon>Saccharomycotina</taxon>
        <taxon>Dipodascomycetes</taxon>
        <taxon>Dipodascales</taxon>
        <taxon>Trichomonascaceae</taxon>
        <taxon>Trichomonascus</taxon>
        <taxon>Trichomonascus ciferrii complex</taxon>
    </lineage>
</organism>
<dbReference type="Pfam" id="PF05176">
    <property type="entry name" value="ATP-synt_10"/>
    <property type="match status" value="1"/>
</dbReference>
<reference evidence="2" key="1">
    <citation type="journal article" date="2019" name="G3 (Bethesda)">
        <title>Genome Assemblies of Two Rare Opportunistic Yeast Pathogens: Diutina rugosa (syn. Candida rugosa) and Trichomonascus ciferrii (syn. Candida ciferrii).</title>
        <authorList>
            <person name="Mixao V."/>
            <person name="Saus E."/>
            <person name="Hansen A.P."/>
            <person name="Lass-Florl C."/>
            <person name="Gabaldon T."/>
        </authorList>
    </citation>
    <scope>NUCLEOTIDE SEQUENCE</scope>
    <source>
        <strain evidence="2">CBS 4856</strain>
    </source>
</reference>
<dbReference type="GO" id="GO:0033615">
    <property type="term" value="P:mitochondrial proton-transporting ATP synthase complex assembly"/>
    <property type="evidence" value="ECO:0007669"/>
    <property type="project" value="TreeGrafter"/>
</dbReference>
<comment type="caution">
    <text evidence="2">The sequence shown here is derived from an EMBL/GenBank/DDBJ whole genome shotgun (WGS) entry which is preliminary data.</text>
</comment>
<gene>
    <name evidence="2" type="ORF">TRICI_002234</name>
</gene>
<dbReference type="OrthoDB" id="17089at2759"/>
<evidence type="ECO:0000313" key="3">
    <source>
        <dbReference type="Proteomes" id="UP000761534"/>
    </source>
</evidence>
<feature type="compositionally biased region" description="Low complexity" evidence="1">
    <location>
        <begin position="21"/>
        <end position="31"/>
    </location>
</feature>
<name>A0A642V771_9ASCO</name>
<protein>
    <recommendedName>
        <fullName evidence="4">Mitochondrial ATPase complex subunit ATP10</fullName>
    </recommendedName>
</protein>
<dbReference type="AlphaFoldDB" id="A0A642V771"/>
<sequence length="276" mass="31947">MKCFRSGLLLRGARTWVRWQSSSSSSSSSSSGKREIPVLDRPIGVLEPPKATDNTGIDSRTLKQKKEDLMDYDKHMEKRRELEAEYMKGFDEVRHFRATKGKFWMAPGAYFRADKALYMPNFWGRTLRGEWAPTTPVLSGKVSVVRIFGSVSGEWHVNSFTQNLVDERLAEPQKRDFQIVDINLPDSRVKEYIVKMFLWNVKRSIQDPARHGTYFLARKGVTKHMKKAIRADNAYSGFVYLVDRHCRIRWAGSGDATDDEKKYLDKFLSSVIKERH</sequence>
<evidence type="ECO:0008006" key="4">
    <source>
        <dbReference type="Google" id="ProtNLM"/>
    </source>
</evidence>